<gene>
    <name evidence="3" type="ORF">ADUPG1_008304</name>
</gene>
<feature type="compositionally biased region" description="Basic and acidic residues" evidence="2">
    <location>
        <begin position="64"/>
        <end position="82"/>
    </location>
</feature>
<evidence type="ECO:0000313" key="4">
    <source>
        <dbReference type="Proteomes" id="UP001057375"/>
    </source>
</evidence>
<organism evidence="3 4">
    <name type="scientific">Aduncisulcus paluster</name>
    <dbReference type="NCBI Taxonomy" id="2918883"/>
    <lineage>
        <taxon>Eukaryota</taxon>
        <taxon>Metamonada</taxon>
        <taxon>Carpediemonas-like organisms</taxon>
        <taxon>Aduncisulcus</taxon>
    </lineage>
</organism>
<dbReference type="Proteomes" id="UP001057375">
    <property type="component" value="Unassembled WGS sequence"/>
</dbReference>
<feature type="non-terminal residue" evidence="3">
    <location>
        <position position="1"/>
    </location>
</feature>
<comment type="caution">
    <text evidence="3">The sequence shown here is derived from an EMBL/GenBank/DDBJ whole genome shotgun (WGS) entry which is preliminary data.</text>
</comment>
<dbReference type="EMBL" id="BQXS01010917">
    <property type="protein sequence ID" value="GKT35071.1"/>
    <property type="molecule type" value="Genomic_DNA"/>
</dbReference>
<proteinExistence type="predicted"/>
<evidence type="ECO:0000256" key="1">
    <source>
        <dbReference type="SAM" id="Coils"/>
    </source>
</evidence>
<sequence length="731" mass="84343">EVKSVAELMSIIAKLKKELNGLKLYVGELEKAIEWYKSEDYEKGKDCPIDLSGGLQGMIKKKQDKKDAEVAEEEEKFKKQREDEEEEEEEGEEEEEEEKEEDDDEGEKGEKSSGSGVSKGGKKKKSVTVSASHVSDDLDDDTVVEVAAANAHIERLLQEKQMLKDNMQADIDSLEKEVKERDERIEELEEESKKVAADLLKASAVEERIKEEKENYIFKESQLRKNIELITAKVEKQTEDLLTAKETEDELISIQTQLEQNLVDMGVECSKKDEELESVQQKMKEVEEKRLELTDTVQVMETELQRLTESESMEREERERLETEMKQLKEEKQKLLTTIEEDKIKFAELKKDEQETAATFMELDAMIEQLTEENEGLKLDKDQLESALKEQGTADAITQVSLQRMEADVERYKKQIEIAKHRQLEAQRSADETTEKNVRLQAELSTMSLRVDTMTGQHSRLESRIKRVEQQRIQAEKRADGIISRGHSFEAELEKLRKELLDSKQVALTAHVNAKQESKLNATVEALKKKFDEEKTELRKKIHSFTRDNASLSMKAKNSESLLLSANSKMEELMEALQHKREEVTRIRTRNIELEKELTAADATMRERLRTQAIKLNEVVTRRKGARVPLALRHRKKSAAERFLEEKIPFSELFGKLKKTTQRQFIDSLEIHVGSEIRPGKESERLKAECRKIERLEKMVKTQGTQVKTTEREPLDALDALISTFKSKTLE</sequence>
<name>A0ABQ5KST1_9EUKA</name>
<accession>A0ABQ5KST1</accession>
<feature type="coiled-coil region" evidence="1">
    <location>
        <begin position="146"/>
        <end position="222"/>
    </location>
</feature>
<feature type="region of interest" description="Disordered" evidence="2">
    <location>
        <begin position="43"/>
        <end position="142"/>
    </location>
</feature>
<keyword evidence="4" id="KW-1185">Reference proteome</keyword>
<feature type="coiled-coil region" evidence="1">
    <location>
        <begin position="451"/>
        <end position="485"/>
    </location>
</feature>
<keyword evidence="1" id="KW-0175">Coiled coil</keyword>
<evidence type="ECO:0000256" key="2">
    <source>
        <dbReference type="SAM" id="MobiDB-lite"/>
    </source>
</evidence>
<evidence type="ECO:0000313" key="3">
    <source>
        <dbReference type="EMBL" id="GKT35071.1"/>
    </source>
</evidence>
<protein>
    <submittedName>
        <fullName evidence="3">Uncharacterized protein</fullName>
    </submittedName>
</protein>
<reference evidence="3" key="1">
    <citation type="submission" date="2022-03" db="EMBL/GenBank/DDBJ databases">
        <title>Draft genome sequence of Aduncisulcus paluster, a free-living microaerophilic Fornicata.</title>
        <authorList>
            <person name="Yuyama I."/>
            <person name="Kume K."/>
            <person name="Tamura T."/>
            <person name="Inagaki Y."/>
            <person name="Hashimoto T."/>
        </authorList>
    </citation>
    <scope>NUCLEOTIDE SEQUENCE</scope>
    <source>
        <strain evidence="3">NY0171</strain>
    </source>
</reference>
<feature type="coiled-coil region" evidence="1">
    <location>
        <begin position="517"/>
        <end position="597"/>
    </location>
</feature>
<feature type="coiled-coil region" evidence="1">
    <location>
        <begin position="269"/>
        <end position="422"/>
    </location>
</feature>
<feature type="compositionally biased region" description="Acidic residues" evidence="2">
    <location>
        <begin position="83"/>
        <end position="107"/>
    </location>
</feature>